<comment type="subcellular location">
    <subcellularLocation>
        <location evidence="1">Nucleus</location>
        <location evidence="1">Nucleolus</location>
    </subcellularLocation>
</comment>
<dbReference type="eggNOG" id="KOG2750">
    <property type="taxonomic scope" value="Eukaryota"/>
</dbReference>
<dbReference type="KEGG" id="aqu:100632733"/>
<name>A0A1X7VTH7_AMPQE</name>
<evidence type="ECO:0000313" key="14">
    <source>
        <dbReference type="EnsemblMetazoa" id="Aqu2.1.42728_001"/>
    </source>
</evidence>
<evidence type="ECO:0000259" key="11">
    <source>
        <dbReference type="Pfam" id="PF16575"/>
    </source>
</evidence>
<keyword evidence="5" id="KW-0547">Nucleotide-binding</keyword>
<evidence type="ECO:0000256" key="1">
    <source>
        <dbReference type="ARBA" id="ARBA00004604"/>
    </source>
</evidence>
<dbReference type="InterPro" id="IPR057573">
    <property type="entry name" value="NOL9_N"/>
</dbReference>
<dbReference type="GO" id="GO:0000448">
    <property type="term" value="P:cleavage in ITS2 between 5.8S rRNA and LSU-rRNA of tricistronic rRNA transcript (SSU-rRNA, 5.8S rRNA, LSU-rRNA)"/>
    <property type="evidence" value="ECO:0007669"/>
    <property type="project" value="TreeGrafter"/>
</dbReference>
<gene>
    <name evidence="14" type="primary">100632733</name>
</gene>
<accession>A0A1X7VTH7</accession>
<evidence type="ECO:0000259" key="12">
    <source>
        <dbReference type="Pfam" id="PF24419"/>
    </source>
</evidence>
<evidence type="ECO:0000256" key="7">
    <source>
        <dbReference type="ARBA" id="ARBA00022840"/>
    </source>
</evidence>
<evidence type="ECO:0000256" key="10">
    <source>
        <dbReference type="SAM" id="MobiDB-lite"/>
    </source>
</evidence>
<dbReference type="GO" id="GO:0005730">
    <property type="term" value="C:nucleolus"/>
    <property type="evidence" value="ECO:0007669"/>
    <property type="project" value="UniProtKB-SubCell"/>
</dbReference>
<keyword evidence="3" id="KW-0698">rRNA processing</keyword>
<keyword evidence="15" id="KW-1185">Reference proteome</keyword>
<keyword evidence="6" id="KW-0418">Kinase</keyword>
<evidence type="ECO:0000256" key="6">
    <source>
        <dbReference type="ARBA" id="ARBA00022777"/>
    </source>
</evidence>
<evidence type="ECO:0000256" key="2">
    <source>
        <dbReference type="ARBA" id="ARBA00011003"/>
    </source>
</evidence>
<feature type="region of interest" description="Disordered" evidence="10">
    <location>
        <begin position="359"/>
        <end position="409"/>
    </location>
</feature>
<dbReference type="Pfam" id="PF16575">
    <property type="entry name" value="CLP1_P"/>
    <property type="match status" value="1"/>
</dbReference>
<keyword evidence="4" id="KW-0808">Transferase</keyword>
<protein>
    <recommendedName>
        <fullName evidence="9">Polynucleotide 5'-hydroxyl-kinase NOL9</fullName>
    </recommendedName>
</protein>
<feature type="domain" description="NOL9 N-terminal" evidence="12">
    <location>
        <begin position="9"/>
        <end position="137"/>
    </location>
</feature>
<evidence type="ECO:0000256" key="3">
    <source>
        <dbReference type="ARBA" id="ARBA00022552"/>
    </source>
</evidence>
<dbReference type="STRING" id="400682.A0A1X7VTH7"/>
<dbReference type="Pfam" id="PF24419">
    <property type="entry name" value="Cupin_NOL9"/>
    <property type="match status" value="1"/>
</dbReference>
<dbReference type="InterPro" id="IPR045116">
    <property type="entry name" value="Clp1/Grc3"/>
</dbReference>
<evidence type="ECO:0000256" key="4">
    <source>
        <dbReference type="ARBA" id="ARBA00022679"/>
    </source>
</evidence>
<dbReference type="AlphaFoldDB" id="A0A1X7VTH7"/>
<proteinExistence type="inferred from homology"/>
<dbReference type="SUPFAM" id="SSF52540">
    <property type="entry name" value="P-loop containing nucleoside triphosphate hydrolases"/>
    <property type="match status" value="1"/>
</dbReference>
<evidence type="ECO:0000259" key="13">
    <source>
        <dbReference type="Pfam" id="PF25467"/>
    </source>
</evidence>
<dbReference type="InterPro" id="IPR027417">
    <property type="entry name" value="P-loop_NTPase"/>
</dbReference>
<dbReference type="OrthoDB" id="2405412at2759"/>
<dbReference type="InParanoid" id="A0A1X7VTH7"/>
<comment type="similarity">
    <text evidence="2">Belongs to the Clp1 family. NOL9/GRC3 subfamily.</text>
</comment>
<evidence type="ECO:0000256" key="5">
    <source>
        <dbReference type="ARBA" id="ARBA00022741"/>
    </source>
</evidence>
<sequence>MAGPVCLLRSYRSSTTCIALFKTGAALTFEGAVDLRLLLGNLEISGHVTRPSPCFETLYSPSGCSHVVISNNTVVPESSLDFNSLELSRVDVEQIRLLLNSPSHSSHSLGAIALLKETKTSFLHGLKHHFKTKRYFPLGDVAYPLRNFRTLSNFTNSLCIPQSYRDLCSKICSNKEGPLIVLICGVANSGKSTFARFLTNSLLNHYESVSFLECDVGQCEFTVSGLVSLHCITDPVQGPAFVHQRTPKKSFIFGDISPKNQPKFYTNLISLCMEEYKNHVTGCHGNGACPLVINTCGWTSGIGIHLLMDVIAITTPTIILQFINSLTVNDPVELSVLTHQYISTISPWSSLEPTLSMAMRDRPEGSCSGNKRKRVREKEDSEEVDELTEAEEEEEEEKREREEDEESEATFNVTNIECGAFDGEEVKRNEPHTNKWTAGDCAVYTIWSFNGSKKQSGLERIARLVSYFSPLLDSLQSTRTDFNFLLSCPPYQVPLDKLAVHCIHRNVPPSQLLYAVNAKFVWLAKVNQDEVCHETQLVGGAFKLIKSSLPVAEYCGVGLVRGIDAKKRIIYITTPASPLSLADVNCIVLGNYEKPFHLVSQAHIDGNCPYESRDFKHTRYGDLGFDNAF</sequence>
<dbReference type="Pfam" id="PF25467">
    <property type="entry name" value="NOL9_C"/>
    <property type="match status" value="1"/>
</dbReference>
<dbReference type="GO" id="GO:0005524">
    <property type="term" value="F:ATP binding"/>
    <property type="evidence" value="ECO:0007669"/>
    <property type="project" value="UniProtKB-KW"/>
</dbReference>
<feature type="domain" description="NOL9 C-terminal" evidence="13">
    <location>
        <begin position="487"/>
        <end position="593"/>
    </location>
</feature>
<dbReference type="InterPro" id="IPR032319">
    <property type="entry name" value="CLP1_P"/>
</dbReference>
<keyword evidence="7" id="KW-0067">ATP-binding</keyword>
<feature type="domain" description="Clp1 P-loop" evidence="11">
    <location>
        <begin position="185"/>
        <end position="321"/>
    </location>
</feature>
<dbReference type="EnsemblMetazoa" id="XM_020000421.1">
    <property type="protein sequence ID" value="XP_019855980.1"/>
    <property type="gene ID" value="LOC100632733"/>
</dbReference>
<reference evidence="15" key="1">
    <citation type="journal article" date="2010" name="Nature">
        <title>The Amphimedon queenslandica genome and the evolution of animal complexity.</title>
        <authorList>
            <person name="Srivastava M."/>
            <person name="Simakov O."/>
            <person name="Chapman J."/>
            <person name="Fahey B."/>
            <person name="Gauthier M.E."/>
            <person name="Mitros T."/>
            <person name="Richards G.S."/>
            <person name="Conaco C."/>
            <person name="Dacre M."/>
            <person name="Hellsten U."/>
            <person name="Larroux C."/>
            <person name="Putnam N.H."/>
            <person name="Stanke M."/>
            <person name="Adamska M."/>
            <person name="Darling A."/>
            <person name="Degnan S.M."/>
            <person name="Oakley T.H."/>
            <person name="Plachetzki D.C."/>
            <person name="Zhai Y."/>
            <person name="Adamski M."/>
            <person name="Calcino A."/>
            <person name="Cummins S.F."/>
            <person name="Goodstein D.M."/>
            <person name="Harris C."/>
            <person name="Jackson D.J."/>
            <person name="Leys S.P."/>
            <person name="Shu S."/>
            <person name="Woodcroft B.J."/>
            <person name="Vervoort M."/>
            <person name="Kosik K.S."/>
            <person name="Manning G."/>
            <person name="Degnan B.M."/>
            <person name="Rokhsar D.S."/>
        </authorList>
    </citation>
    <scope>NUCLEOTIDE SEQUENCE [LARGE SCALE GENOMIC DNA]</scope>
</reference>
<dbReference type="PANTHER" id="PTHR12755">
    <property type="entry name" value="CLEAVAGE/POLYADENYLATION FACTOR IA SUBUNIT CLP1P"/>
    <property type="match status" value="1"/>
</dbReference>
<dbReference type="PANTHER" id="PTHR12755:SF3">
    <property type="entry name" value="POLYNUCLEOTIDE 5'-HYDROXYL-KINASE NOL9"/>
    <property type="match status" value="1"/>
</dbReference>
<evidence type="ECO:0000256" key="9">
    <source>
        <dbReference type="ARBA" id="ARBA00071212"/>
    </source>
</evidence>
<evidence type="ECO:0000256" key="8">
    <source>
        <dbReference type="ARBA" id="ARBA00023242"/>
    </source>
</evidence>
<dbReference type="GO" id="GO:0051731">
    <property type="term" value="F:polynucleotide 5'-hydroxyl-kinase activity"/>
    <property type="evidence" value="ECO:0007669"/>
    <property type="project" value="InterPro"/>
</dbReference>
<dbReference type="EnsemblMetazoa" id="Aqu2.1.42728_001">
    <property type="protein sequence ID" value="Aqu2.1.42728_001"/>
    <property type="gene ID" value="Aqu2.1.42728"/>
</dbReference>
<keyword evidence="8" id="KW-0539">Nucleus</keyword>
<dbReference type="Gene3D" id="3.40.50.300">
    <property type="entry name" value="P-loop containing nucleotide triphosphate hydrolases"/>
    <property type="match status" value="1"/>
</dbReference>
<organism evidence="14">
    <name type="scientific">Amphimedon queenslandica</name>
    <name type="common">Sponge</name>
    <dbReference type="NCBI Taxonomy" id="400682"/>
    <lineage>
        <taxon>Eukaryota</taxon>
        <taxon>Metazoa</taxon>
        <taxon>Porifera</taxon>
        <taxon>Demospongiae</taxon>
        <taxon>Heteroscleromorpha</taxon>
        <taxon>Haplosclerida</taxon>
        <taxon>Niphatidae</taxon>
        <taxon>Amphimedon</taxon>
    </lineage>
</organism>
<reference evidence="14" key="2">
    <citation type="submission" date="2017-05" db="UniProtKB">
        <authorList>
            <consortium name="EnsemblMetazoa"/>
        </authorList>
    </citation>
    <scope>IDENTIFICATION</scope>
</reference>
<dbReference type="InterPro" id="IPR057570">
    <property type="entry name" value="NOL9_C"/>
</dbReference>
<evidence type="ECO:0000313" key="15">
    <source>
        <dbReference type="Proteomes" id="UP000007879"/>
    </source>
</evidence>
<dbReference type="Proteomes" id="UP000007879">
    <property type="component" value="Unassembled WGS sequence"/>
</dbReference>
<feature type="compositionally biased region" description="Acidic residues" evidence="10">
    <location>
        <begin position="380"/>
        <end position="408"/>
    </location>
</feature>